<dbReference type="Pfam" id="PF20059">
    <property type="entry name" value="DUF6458"/>
    <property type="match status" value="1"/>
</dbReference>
<protein>
    <recommendedName>
        <fullName evidence="3">DUF6458 domain-containing protein</fullName>
    </recommendedName>
</protein>
<keyword evidence="5" id="KW-1185">Reference proteome</keyword>
<dbReference type="Proteomes" id="UP000297496">
    <property type="component" value="Unassembled WGS sequence"/>
</dbReference>
<evidence type="ECO:0000256" key="2">
    <source>
        <dbReference type="SAM" id="Phobius"/>
    </source>
</evidence>
<keyword evidence="2" id="KW-1133">Transmembrane helix</keyword>
<dbReference type="EMBL" id="SRRO01000001">
    <property type="protein sequence ID" value="TGN66222.1"/>
    <property type="molecule type" value="Genomic_DNA"/>
</dbReference>
<keyword evidence="2" id="KW-0812">Transmembrane</keyword>
<dbReference type="RefSeq" id="WP_135840704.1">
    <property type="nucleotide sequence ID" value="NZ_SRRO01000001.1"/>
</dbReference>
<dbReference type="AlphaFoldDB" id="A0A4Z1C8P4"/>
<dbReference type="InterPro" id="IPR045597">
    <property type="entry name" value="DUF6458"/>
</dbReference>
<reference evidence="4 5" key="1">
    <citation type="submission" date="2019-04" db="EMBL/GenBank/DDBJ databases">
        <title>Three New Species of Nocardioides, Nocardioides euryhalodurans sp. nov., Nocardioides seonyuensis sp. nov. and Nocardioides eburneoflavus sp. nov. Isolated from Soil.</title>
        <authorList>
            <person name="Roh S.G."/>
            <person name="Lee C."/>
            <person name="Kim M.-K."/>
            <person name="Kim S.B."/>
        </authorList>
    </citation>
    <scope>NUCLEOTIDE SEQUENCE [LARGE SCALE GENOMIC DNA]</scope>
    <source>
        <strain evidence="4 5">MMS17-SY213</strain>
    </source>
</reference>
<keyword evidence="2" id="KW-0472">Membrane</keyword>
<dbReference type="OrthoDB" id="3789389at2"/>
<evidence type="ECO:0000256" key="1">
    <source>
        <dbReference type="SAM" id="MobiDB-lite"/>
    </source>
</evidence>
<feature type="transmembrane region" description="Helical" evidence="2">
    <location>
        <begin position="33"/>
        <end position="50"/>
    </location>
</feature>
<name>A0A4Z1C8P4_9ACTN</name>
<gene>
    <name evidence="4" type="ORF">EXE59_21400</name>
</gene>
<feature type="region of interest" description="Disordered" evidence="1">
    <location>
        <begin position="52"/>
        <end position="88"/>
    </location>
</feature>
<organism evidence="4 5">
    <name type="scientific">Nocardioides eburneiflavus</name>
    <dbReference type="NCBI Taxonomy" id="2518372"/>
    <lineage>
        <taxon>Bacteria</taxon>
        <taxon>Bacillati</taxon>
        <taxon>Actinomycetota</taxon>
        <taxon>Actinomycetes</taxon>
        <taxon>Propionibacteriales</taxon>
        <taxon>Nocardioidaceae</taxon>
        <taxon>Nocardioides</taxon>
    </lineage>
</organism>
<accession>A0A4Z1C8P4</accession>
<proteinExistence type="predicted"/>
<comment type="caution">
    <text evidence="4">The sequence shown here is derived from an EMBL/GenBank/DDBJ whole genome shotgun (WGS) entry which is preliminary data.</text>
</comment>
<evidence type="ECO:0000259" key="3">
    <source>
        <dbReference type="Pfam" id="PF20059"/>
    </source>
</evidence>
<feature type="domain" description="DUF6458" evidence="3">
    <location>
        <begin position="1"/>
        <end position="79"/>
    </location>
</feature>
<evidence type="ECO:0000313" key="4">
    <source>
        <dbReference type="EMBL" id="TGN66222.1"/>
    </source>
</evidence>
<evidence type="ECO:0000313" key="5">
    <source>
        <dbReference type="Proteomes" id="UP000297496"/>
    </source>
</evidence>
<sequence>MGFGGPIGLIVVGLILSLAFTEQQIGPLQVNTLGWILVLAGAMWLVLTVVQQSTKRRHTTTATTTDAHGRQATTQRTDESDPPPPPAV</sequence>